<dbReference type="EMBL" id="VFLP01000049">
    <property type="protein sequence ID" value="TRX91063.1"/>
    <property type="molecule type" value="Genomic_DNA"/>
</dbReference>
<comment type="caution">
    <text evidence="2">The sequence shown here is derived from an EMBL/GenBank/DDBJ whole genome shotgun (WGS) entry which is preliminary data.</text>
</comment>
<keyword evidence="3" id="KW-1185">Reference proteome</keyword>
<reference evidence="3" key="1">
    <citation type="submission" date="2019-06" db="EMBL/GenBank/DDBJ databases">
        <title>Draft genome sequence of the griseofulvin-producing fungus Xylaria cubensis strain G536.</title>
        <authorList>
            <person name="Mead M.E."/>
            <person name="Raja H.A."/>
            <person name="Steenwyk J.L."/>
            <person name="Knowles S.L."/>
            <person name="Oberlies N.H."/>
            <person name="Rokas A."/>
        </authorList>
    </citation>
    <scope>NUCLEOTIDE SEQUENCE [LARGE SCALE GENOMIC DNA]</scope>
    <source>
        <strain evidence="3">G536</strain>
    </source>
</reference>
<proteinExistence type="predicted"/>
<dbReference type="Pfam" id="PF06985">
    <property type="entry name" value="HET"/>
    <property type="match status" value="1"/>
</dbReference>
<gene>
    <name evidence="2" type="ORF">FHL15_008045</name>
</gene>
<name>A0A553HSY7_9PEZI</name>
<dbReference type="PANTHER" id="PTHR33112:SF1">
    <property type="entry name" value="HETEROKARYON INCOMPATIBILITY DOMAIN-CONTAINING PROTEIN"/>
    <property type="match status" value="1"/>
</dbReference>
<organism evidence="2 3">
    <name type="scientific">Xylaria flabelliformis</name>
    <dbReference type="NCBI Taxonomy" id="2512241"/>
    <lineage>
        <taxon>Eukaryota</taxon>
        <taxon>Fungi</taxon>
        <taxon>Dikarya</taxon>
        <taxon>Ascomycota</taxon>
        <taxon>Pezizomycotina</taxon>
        <taxon>Sordariomycetes</taxon>
        <taxon>Xylariomycetidae</taxon>
        <taxon>Xylariales</taxon>
        <taxon>Xylariaceae</taxon>
        <taxon>Xylaria</taxon>
    </lineage>
</organism>
<dbReference type="AlphaFoldDB" id="A0A553HSY7"/>
<dbReference type="Proteomes" id="UP000319160">
    <property type="component" value="Unassembled WGS sequence"/>
</dbReference>
<evidence type="ECO:0000259" key="1">
    <source>
        <dbReference type="Pfam" id="PF06985"/>
    </source>
</evidence>
<accession>A0A553HSY7</accession>
<dbReference type="STRING" id="2512241.A0A553HSY7"/>
<evidence type="ECO:0000313" key="2">
    <source>
        <dbReference type="EMBL" id="TRX91063.1"/>
    </source>
</evidence>
<sequence length="439" mass="50256">MVDIDILILGLADSMEENGMNQQKRSFYSTTFGKRHATHSENLSETLIDKRKRIRRACAIDLVLNKSPDDGGVCSFCSQPDLSDVFQKAIQFRPDGPLGSGWVPAPTGAAKPILEKRPMQDQFIKGIVETWLDYCKRHHKLLCGLGSTNIRGLQVIDCDTLCIVEVESADDPGVKHDQIQQMDAIYRNSEFTLVAAAEAYSARNLRYDKDALNAFQGIIRRFSTQALCLRNIWGLSYSDHSEYETACFVWSLTWRHKPNSRLRRQHNYLTWTWFGWEGEIEYYLVGGSNIPFDNGVRILGCEDTKTSYIIVLKEITDMSQESWRFTVLNITAVVMPSEYISYQPTKDTTWPWVIAKRKAKLSFSSNYKSELQLAESLKRTLTWRCVYIGGLLDRTFILVLKLNFITDTRKRAGIFYVGTYAKTMDKAFTGLDLGEFRIE</sequence>
<feature type="domain" description="Heterokaryon incompatibility" evidence="1">
    <location>
        <begin position="152"/>
        <end position="203"/>
    </location>
</feature>
<dbReference type="PANTHER" id="PTHR33112">
    <property type="entry name" value="DOMAIN PROTEIN, PUTATIVE-RELATED"/>
    <property type="match status" value="1"/>
</dbReference>
<dbReference type="InterPro" id="IPR010730">
    <property type="entry name" value="HET"/>
</dbReference>
<evidence type="ECO:0000313" key="3">
    <source>
        <dbReference type="Proteomes" id="UP000319160"/>
    </source>
</evidence>
<protein>
    <recommendedName>
        <fullName evidence="1">Heterokaryon incompatibility domain-containing protein</fullName>
    </recommendedName>
</protein>
<dbReference type="OrthoDB" id="5428863at2759"/>